<keyword evidence="2" id="KW-1185">Reference proteome</keyword>
<proteinExistence type="predicted"/>
<organism evidence="1 2">
    <name type="scientific">Patellaria atrata CBS 101060</name>
    <dbReference type="NCBI Taxonomy" id="1346257"/>
    <lineage>
        <taxon>Eukaryota</taxon>
        <taxon>Fungi</taxon>
        <taxon>Dikarya</taxon>
        <taxon>Ascomycota</taxon>
        <taxon>Pezizomycotina</taxon>
        <taxon>Dothideomycetes</taxon>
        <taxon>Dothideomycetes incertae sedis</taxon>
        <taxon>Patellariales</taxon>
        <taxon>Patellariaceae</taxon>
        <taxon>Patellaria</taxon>
    </lineage>
</organism>
<reference evidence="1" key="1">
    <citation type="journal article" date="2020" name="Stud. Mycol.">
        <title>101 Dothideomycetes genomes: a test case for predicting lifestyles and emergence of pathogens.</title>
        <authorList>
            <person name="Haridas S."/>
            <person name="Albert R."/>
            <person name="Binder M."/>
            <person name="Bloem J."/>
            <person name="Labutti K."/>
            <person name="Salamov A."/>
            <person name="Andreopoulos B."/>
            <person name="Baker S."/>
            <person name="Barry K."/>
            <person name="Bills G."/>
            <person name="Bluhm B."/>
            <person name="Cannon C."/>
            <person name="Castanera R."/>
            <person name="Culley D."/>
            <person name="Daum C."/>
            <person name="Ezra D."/>
            <person name="Gonzalez J."/>
            <person name="Henrissat B."/>
            <person name="Kuo A."/>
            <person name="Liang C."/>
            <person name="Lipzen A."/>
            <person name="Lutzoni F."/>
            <person name="Magnuson J."/>
            <person name="Mondo S."/>
            <person name="Nolan M."/>
            <person name="Ohm R."/>
            <person name="Pangilinan J."/>
            <person name="Park H.-J."/>
            <person name="Ramirez L."/>
            <person name="Alfaro M."/>
            <person name="Sun H."/>
            <person name="Tritt A."/>
            <person name="Yoshinaga Y."/>
            <person name="Zwiers L.-H."/>
            <person name="Turgeon B."/>
            <person name="Goodwin S."/>
            <person name="Spatafora J."/>
            <person name="Crous P."/>
            <person name="Grigoriev I."/>
        </authorList>
    </citation>
    <scope>NUCLEOTIDE SEQUENCE</scope>
    <source>
        <strain evidence="1">CBS 101060</strain>
    </source>
</reference>
<comment type="caution">
    <text evidence="1">The sequence shown here is derived from an EMBL/GenBank/DDBJ whole genome shotgun (WGS) entry which is preliminary data.</text>
</comment>
<dbReference type="OrthoDB" id="273230at2759"/>
<evidence type="ECO:0000313" key="1">
    <source>
        <dbReference type="EMBL" id="KAF2834316.1"/>
    </source>
</evidence>
<sequence length="164" mass="18696">MSFIRPAYRVALKPTFTCACTLSRSPARSFTAIRASGLELQTPLYTSNRYPNPEQRQFHLPRFSRQFASKTTADDVVEQIQELYATARDEFEFAAEETENNTVYAADDRTAAREELEKLLSTYKSIVDGPDLDLAEQVKKRVGHRIRELQNAVTAMEELAQNQD</sequence>
<evidence type="ECO:0000313" key="2">
    <source>
        <dbReference type="Proteomes" id="UP000799429"/>
    </source>
</evidence>
<dbReference type="EMBL" id="MU006121">
    <property type="protein sequence ID" value="KAF2834316.1"/>
    <property type="molecule type" value="Genomic_DNA"/>
</dbReference>
<protein>
    <submittedName>
        <fullName evidence="1">Uncharacterized protein</fullName>
    </submittedName>
</protein>
<gene>
    <name evidence="1" type="ORF">M501DRAFT_1001317</name>
</gene>
<accession>A0A9P4S149</accession>
<name>A0A9P4S149_9PEZI</name>
<dbReference type="AlphaFoldDB" id="A0A9P4S149"/>
<dbReference type="Proteomes" id="UP000799429">
    <property type="component" value="Unassembled WGS sequence"/>
</dbReference>